<accession>A0ACC2J502</accession>
<reference evidence="1" key="1">
    <citation type="submission" date="2022-11" db="EMBL/GenBank/DDBJ databases">
        <title>Genome Sequence of Nemania bipapillata.</title>
        <authorList>
            <person name="Buettner E."/>
        </authorList>
    </citation>
    <scope>NUCLEOTIDE SEQUENCE</scope>
    <source>
        <strain evidence="1">CP14</strain>
    </source>
</reference>
<dbReference type="Proteomes" id="UP001153334">
    <property type="component" value="Unassembled WGS sequence"/>
</dbReference>
<comment type="caution">
    <text evidence="1">The sequence shown here is derived from an EMBL/GenBank/DDBJ whole genome shotgun (WGS) entry which is preliminary data.</text>
</comment>
<keyword evidence="2" id="KW-1185">Reference proteome</keyword>
<name>A0ACC2J502_9PEZI</name>
<protein>
    <submittedName>
        <fullName evidence="1">Uncharacterized protein</fullName>
    </submittedName>
</protein>
<gene>
    <name evidence="1" type="ORF">ONZ43_g1270</name>
</gene>
<proteinExistence type="predicted"/>
<dbReference type="EMBL" id="JAPESX010000208">
    <property type="protein sequence ID" value="KAJ8122570.1"/>
    <property type="molecule type" value="Genomic_DNA"/>
</dbReference>
<evidence type="ECO:0000313" key="1">
    <source>
        <dbReference type="EMBL" id="KAJ8122570.1"/>
    </source>
</evidence>
<evidence type="ECO:0000313" key="2">
    <source>
        <dbReference type="Proteomes" id="UP001153334"/>
    </source>
</evidence>
<organism evidence="1 2">
    <name type="scientific">Nemania bipapillata</name>
    <dbReference type="NCBI Taxonomy" id="110536"/>
    <lineage>
        <taxon>Eukaryota</taxon>
        <taxon>Fungi</taxon>
        <taxon>Dikarya</taxon>
        <taxon>Ascomycota</taxon>
        <taxon>Pezizomycotina</taxon>
        <taxon>Sordariomycetes</taxon>
        <taxon>Xylariomycetidae</taxon>
        <taxon>Xylariales</taxon>
        <taxon>Xylariaceae</taxon>
        <taxon>Nemania</taxon>
    </lineage>
</organism>
<sequence length="135" mass="15347">MRPLTEQETKILFEKLANYTSDLKPLIAPLSDAADADRYVFRLIKDRVYYVLLSIANRKFTKTLKFRLHITALPILAAHARYKIWVKPNGVMPFLYGSHVSKAHVGRWTEDCPSNVYDMSDSPIGFGVSARSTAE</sequence>